<comment type="caution">
    <text evidence="7">The sequence shown here is derived from an EMBL/GenBank/DDBJ whole genome shotgun (WGS) entry which is preliminary data.</text>
</comment>
<dbReference type="InterPro" id="IPR007016">
    <property type="entry name" value="O-antigen_ligase-rel_domated"/>
</dbReference>
<feature type="transmembrane region" description="Helical" evidence="5">
    <location>
        <begin position="94"/>
        <end position="113"/>
    </location>
</feature>
<feature type="transmembrane region" description="Helical" evidence="5">
    <location>
        <begin position="21"/>
        <end position="38"/>
    </location>
</feature>
<feature type="transmembrane region" description="Helical" evidence="5">
    <location>
        <begin position="210"/>
        <end position="227"/>
    </location>
</feature>
<organism evidence="7">
    <name type="scientific">bioreactor metagenome</name>
    <dbReference type="NCBI Taxonomy" id="1076179"/>
    <lineage>
        <taxon>unclassified sequences</taxon>
        <taxon>metagenomes</taxon>
        <taxon>ecological metagenomes</taxon>
    </lineage>
</organism>
<name>A0A644V1B0_9ZZZZ</name>
<feature type="domain" description="O-antigen ligase-related" evidence="6">
    <location>
        <begin position="271"/>
        <end position="409"/>
    </location>
</feature>
<gene>
    <name evidence="7" type="ORF">SDC9_31094</name>
</gene>
<dbReference type="InterPro" id="IPR051533">
    <property type="entry name" value="WaaL-like"/>
</dbReference>
<feature type="transmembrane region" description="Helical" evidence="5">
    <location>
        <begin position="402"/>
        <end position="425"/>
    </location>
</feature>
<accession>A0A644V1B0</accession>
<feature type="transmembrane region" description="Helical" evidence="5">
    <location>
        <begin position="303"/>
        <end position="325"/>
    </location>
</feature>
<evidence type="ECO:0000256" key="3">
    <source>
        <dbReference type="ARBA" id="ARBA00022989"/>
    </source>
</evidence>
<dbReference type="EMBL" id="VSSQ01000200">
    <property type="protein sequence ID" value="MPL85126.1"/>
    <property type="molecule type" value="Genomic_DNA"/>
</dbReference>
<evidence type="ECO:0000256" key="1">
    <source>
        <dbReference type="ARBA" id="ARBA00004141"/>
    </source>
</evidence>
<dbReference type="Pfam" id="PF04932">
    <property type="entry name" value="Wzy_C"/>
    <property type="match status" value="1"/>
</dbReference>
<sequence>MRLISKPNEVINLLKDMLISKILIWLILLFLLYYFYQILLSQNILLALGVASIPFLIILLFLIIAYSEKGFYTVYISHFILLSISSYIDIKLGAITVLTTLLIFILIIVKGIYNSIDWKLSINSMLVFYAIWLIYCILELANPNAVFEAWNISITQYAIYPLVCAILVPISIKKKLHIYILLYIWSIFVLYASFKGYWQKNYGFNERELYFLFELGGATTHIIWSGIRFFSIFSDATNFGIHMGMASLVFFVSSIYAKKIYTKIYFLLIVCAATYGMFISGTRASIAVPLIGLIYFTVVSKKINILISGSTFSILIVCFFMFTSIGESNQYIRRMRTAFSPKEDASFQVRDRNREIMKTYMSNKPFGYGLGLGGKAERYKPKETIPVPPDSWLVSVWTDTGIVGLILYLTVQLILLIKSTLILLFKINDYELKGLLIAWMSMAVAYFFITYSSDVMQYPNSIIFFTSIALCINASKFDKQVKNSTS</sequence>
<evidence type="ECO:0000256" key="4">
    <source>
        <dbReference type="ARBA" id="ARBA00023136"/>
    </source>
</evidence>
<dbReference type="PANTHER" id="PTHR37422">
    <property type="entry name" value="TEICHURONIC ACID BIOSYNTHESIS PROTEIN TUAE"/>
    <property type="match status" value="1"/>
</dbReference>
<feature type="transmembrane region" description="Helical" evidence="5">
    <location>
        <begin position="239"/>
        <end position="257"/>
    </location>
</feature>
<reference evidence="7" key="1">
    <citation type="submission" date="2019-08" db="EMBL/GenBank/DDBJ databases">
        <authorList>
            <person name="Kucharzyk K."/>
            <person name="Murdoch R.W."/>
            <person name="Higgins S."/>
            <person name="Loffler F."/>
        </authorList>
    </citation>
    <scope>NUCLEOTIDE SEQUENCE</scope>
</reference>
<feature type="transmembrane region" description="Helical" evidence="5">
    <location>
        <begin position="455"/>
        <end position="474"/>
    </location>
</feature>
<protein>
    <recommendedName>
        <fullName evidence="6">O-antigen ligase-related domain-containing protein</fullName>
    </recommendedName>
</protein>
<feature type="transmembrane region" description="Helical" evidence="5">
    <location>
        <begin position="432"/>
        <end position="449"/>
    </location>
</feature>
<comment type="subcellular location">
    <subcellularLocation>
        <location evidence="1">Membrane</location>
        <topology evidence="1">Multi-pass membrane protein</topology>
    </subcellularLocation>
</comment>
<feature type="transmembrane region" description="Helical" evidence="5">
    <location>
        <begin position="44"/>
        <end position="64"/>
    </location>
</feature>
<evidence type="ECO:0000256" key="5">
    <source>
        <dbReference type="SAM" id="Phobius"/>
    </source>
</evidence>
<feature type="transmembrane region" description="Helical" evidence="5">
    <location>
        <begin position="154"/>
        <end position="172"/>
    </location>
</feature>
<dbReference type="GO" id="GO:0016020">
    <property type="term" value="C:membrane"/>
    <property type="evidence" value="ECO:0007669"/>
    <property type="project" value="UniProtKB-SubCell"/>
</dbReference>
<keyword evidence="4 5" id="KW-0472">Membrane</keyword>
<keyword evidence="2 5" id="KW-0812">Transmembrane</keyword>
<dbReference type="AlphaFoldDB" id="A0A644V1B0"/>
<dbReference type="PANTHER" id="PTHR37422:SF17">
    <property type="entry name" value="O-ANTIGEN LIGASE"/>
    <property type="match status" value="1"/>
</dbReference>
<feature type="transmembrane region" description="Helical" evidence="5">
    <location>
        <begin position="263"/>
        <end position="296"/>
    </location>
</feature>
<evidence type="ECO:0000313" key="7">
    <source>
        <dbReference type="EMBL" id="MPL85126.1"/>
    </source>
</evidence>
<evidence type="ECO:0000256" key="2">
    <source>
        <dbReference type="ARBA" id="ARBA00022692"/>
    </source>
</evidence>
<proteinExistence type="predicted"/>
<feature type="transmembrane region" description="Helical" evidence="5">
    <location>
        <begin position="179"/>
        <end position="198"/>
    </location>
</feature>
<feature type="transmembrane region" description="Helical" evidence="5">
    <location>
        <begin position="71"/>
        <end position="88"/>
    </location>
</feature>
<evidence type="ECO:0000259" key="6">
    <source>
        <dbReference type="Pfam" id="PF04932"/>
    </source>
</evidence>
<keyword evidence="3 5" id="KW-1133">Transmembrane helix</keyword>
<feature type="transmembrane region" description="Helical" evidence="5">
    <location>
        <begin position="125"/>
        <end position="142"/>
    </location>
</feature>